<accession>A0A4Q0AHZ3</accession>
<dbReference type="GO" id="GO:0045454">
    <property type="term" value="P:cell redox homeostasis"/>
    <property type="evidence" value="ECO:0007669"/>
    <property type="project" value="TreeGrafter"/>
</dbReference>
<dbReference type="EMBL" id="SCKX01000001">
    <property type="protein sequence ID" value="RWZ78650.1"/>
    <property type="molecule type" value="Genomic_DNA"/>
</dbReference>
<feature type="domain" description="Glutaredoxin" evidence="1">
    <location>
        <begin position="9"/>
        <end position="69"/>
    </location>
</feature>
<dbReference type="InterPro" id="IPR051548">
    <property type="entry name" value="Grx-like_ET"/>
</dbReference>
<proteinExistence type="predicted"/>
<dbReference type="CDD" id="cd02976">
    <property type="entry name" value="NrdH"/>
    <property type="match status" value="1"/>
</dbReference>
<dbReference type="Gene3D" id="3.40.30.10">
    <property type="entry name" value="Glutaredoxin"/>
    <property type="match status" value="1"/>
</dbReference>
<protein>
    <submittedName>
        <fullName evidence="2">NrdH-redoxin</fullName>
    </submittedName>
</protein>
<dbReference type="PROSITE" id="PS51354">
    <property type="entry name" value="GLUTAREDOXIN_2"/>
    <property type="match status" value="1"/>
</dbReference>
<dbReference type="GO" id="GO:0009055">
    <property type="term" value="F:electron transfer activity"/>
    <property type="evidence" value="ECO:0007669"/>
    <property type="project" value="TreeGrafter"/>
</dbReference>
<organism evidence="2 3">
    <name type="scientific">Candidatus Microsaccharimonas sossegonensis</name>
    <dbReference type="NCBI Taxonomy" id="2506948"/>
    <lineage>
        <taxon>Bacteria</taxon>
        <taxon>Candidatus Saccharimonadota</taxon>
        <taxon>Candidatus Saccharimonadia</taxon>
        <taxon>Candidatus Saccharimonadales</taxon>
        <taxon>Candidatus Saccharimonadaceae</taxon>
        <taxon>Candidatus Microsaccharimonas</taxon>
    </lineage>
</organism>
<name>A0A4Q0AHZ3_9BACT</name>
<keyword evidence="3" id="KW-1185">Reference proteome</keyword>
<evidence type="ECO:0000313" key="2">
    <source>
        <dbReference type="EMBL" id="RWZ78650.1"/>
    </source>
</evidence>
<reference evidence="2" key="1">
    <citation type="submission" date="2019-01" db="EMBL/GenBank/DDBJ databases">
        <title>Genomic signatures and co-occurrence patterns of the ultra-small Saccharimodia (Patescibacteria phylum) suggest a symbiotic lifestyle.</title>
        <authorList>
            <person name="Lemos L."/>
            <person name="Medeiros J."/>
            <person name="Andreote F."/>
            <person name="Fernandes G."/>
            <person name="Varani A."/>
            <person name="Oliveira G."/>
            <person name="Pylro V."/>
        </authorList>
    </citation>
    <scope>NUCLEOTIDE SEQUENCE [LARGE SCALE GENOMIC DNA]</scope>
    <source>
        <strain evidence="2">AMD02</strain>
    </source>
</reference>
<sequence length="92" mass="10141">MADTPTPQITVYRTSWCAFCHTEMQWLDKLGIPYIAKDIEADPAANDELMKKINGDFRGVPVTDVAGDIILGFDRPKLQDAIKAHGIQPIAA</sequence>
<dbReference type="Proteomes" id="UP000289257">
    <property type="component" value="Unassembled WGS sequence"/>
</dbReference>
<dbReference type="SUPFAM" id="SSF52833">
    <property type="entry name" value="Thioredoxin-like"/>
    <property type="match status" value="1"/>
</dbReference>
<evidence type="ECO:0000313" key="3">
    <source>
        <dbReference type="Proteomes" id="UP000289257"/>
    </source>
</evidence>
<evidence type="ECO:0000259" key="1">
    <source>
        <dbReference type="Pfam" id="PF00462"/>
    </source>
</evidence>
<dbReference type="PANTHER" id="PTHR34386">
    <property type="entry name" value="GLUTAREDOXIN"/>
    <property type="match status" value="1"/>
</dbReference>
<dbReference type="InterPro" id="IPR036249">
    <property type="entry name" value="Thioredoxin-like_sf"/>
</dbReference>
<dbReference type="PANTHER" id="PTHR34386:SF1">
    <property type="entry name" value="GLUTAREDOXIN-LIKE PROTEIN NRDH"/>
    <property type="match status" value="1"/>
</dbReference>
<gene>
    <name evidence="2" type="ORF">EOT05_02775</name>
</gene>
<comment type="caution">
    <text evidence="2">The sequence shown here is derived from an EMBL/GenBank/DDBJ whole genome shotgun (WGS) entry which is preliminary data.</text>
</comment>
<dbReference type="Pfam" id="PF00462">
    <property type="entry name" value="Glutaredoxin"/>
    <property type="match status" value="1"/>
</dbReference>
<dbReference type="AlphaFoldDB" id="A0A4Q0AHZ3"/>
<dbReference type="InterPro" id="IPR002109">
    <property type="entry name" value="Glutaredoxin"/>
</dbReference>